<dbReference type="Proteomes" id="UP001499882">
    <property type="component" value="Unassembled WGS sequence"/>
</dbReference>
<evidence type="ECO:0000256" key="1">
    <source>
        <dbReference type="SAM" id="MobiDB-lite"/>
    </source>
</evidence>
<feature type="transmembrane region" description="Helical" evidence="2">
    <location>
        <begin position="30"/>
        <end position="47"/>
    </location>
</feature>
<organism evidence="3 4">
    <name type="scientific">Nocardioides endophyticus</name>
    <dbReference type="NCBI Taxonomy" id="1353775"/>
    <lineage>
        <taxon>Bacteria</taxon>
        <taxon>Bacillati</taxon>
        <taxon>Actinomycetota</taxon>
        <taxon>Actinomycetes</taxon>
        <taxon>Propionibacteriales</taxon>
        <taxon>Nocardioidaceae</taxon>
        <taxon>Nocardioides</taxon>
    </lineage>
</organism>
<evidence type="ECO:0000313" key="3">
    <source>
        <dbReference type="EMBL" id="GAA4748438.1"/>
    </source>
</evidence>
<evidence type="ECO:0000256" key="2">
    <source>
        <dbReference type="SAM" id="Phobius"/>
    </source>
</evidence>
<gene>
    <name evidence="3" type="ORF">GCM10023350_36710</name>
</gene>
<feature type="region of interest" description="Disordered" evidence="1">
    <location>
        <begin position="67"/>
        <end position="113"/>
    </location>
</feature>
<keyword evidence="4" id="KW-1185">Reference proteome</keyword>
<dbReference type="InterPro" id="IPR046151">
    <property type="entry name" value="DUF6153"/>
</dbReference>
<feature type="transmembrane region" description="Helical" evidence="2">
    <location>
        <begin position="121"/>
        <end position="141"/>
    </location>
</feature>
<accession>A0ABP8Z779</accession>
<dbReference type="EMBL" id="BAABKN010000023">
    <property type="protein sequence ID" value="GAA4748438.1"/>
    <property type="molecule type" value="Genomic_DNA"/>
</dbReference>
<evidence type="ECO:0000313" key="4">
    <source>
        <dbReference type="Proteomes" id="UP001499882"/>
    </source>
</evidence>
<sequence length="184" mass="18292">MGAVVGAGRSLNLRGTSGVGCQSRDVVGRWMLLLVALGGLFAMHGLSDHGVGGPAAVASPTASAATAMAHADAHGETSNDARPAIHAGDPAASDGEDRAGLTTGLPAGQGGGAHGDHHGGVLVGMCLAVLAAVMAFSICAWRARVLVRLRGVGHDPAVAAATAFWARARGPAPPDLRMLSILRC</sequence>
<name>A0ABP8Z779_9ACTN</name>
<keyword evidence="2" id="KW-0472">Membrane</keyword>
<reference evidence="4" key="1">
    <citation type="journal article" date="2019" name="Int. J. Syst. Evol. Microbiol.">
        <title>The Global Catalogue of Microorganisms (GCM) 10K type strain sequencing project: providing services to taxonomists for standard genome sequencing and annotation.</title>
        <authorList>
            <consortium name="The Broad Institute Genomics Platform"/>
            <consortium name="The Broad Institute Genome Sequencing Center for Infectious Disease"/>
            <person name="Wu L."/>
            <person name="Ma J."/>
        </authorList>
    </citation>
    <scope>NUCLEOTIDE SEQUENCE [LARGE SCALE GENOMIC DNA]</scope>
    <source>
        <strain evidence="4">JCM 18532</strain>
    </source>
</reference>
<protein>
    <submittedName>
        <fullName evidence="3">Uncharacterized protein</fullName>
    </submittedName>
</protein>
<dbReference type="Pfam" id="PF19650">
    <property type="entry name" value="DUF6153"/>
    <property type="match status" value="1"/>
</dbReference>
<proteinExistence type="predicted"/>
<dbReference type="RefSeq" id="WP_425577447.1">
    <property type="nucleotide sequence ID" value="NZ_BAABKN010000023.1"/>
</dbReference>
<keyword evidence="2" id="KW-0812">Transmembrane</keyword>
<keyword evidence="2" id="KW-1133">Transmembrane helix</keyword>
<comment type="caution">
    <text evidence="3">The sequence shown here is derived from an EMBL/GenBank/DDBJ whole genome shotgun (WGS) entry which is preliminary data.</text>
</comment>